<feature type="domain" description="Polysaccharide biosynthesis protein CapD-like" evidence="2">
    <location>
        <begin position="141"/>
        <end position="417"/>
    </location>
</feature>
<sequence length="453" mass="49254">MYSGRRTLLVGYGILGSELLVNLENAGATVEVILDDRHGEILGEPRVWGPVSSLRKALDEFGVDLVVVGASLITSAMINWINSEAGRFSIPVYVSPERSEILSMDNLHTVTRVPGIEDLFARSSIEIDQDSIASVVGGRRVMVTGAGGSIGRRTVAQLARYEVEAVGLLDRDDCLLHDIAMEISGRMYQDRFPLFHVDVQHLGQVMGAIESFHPDIVIHAAALKHVTTLEANPANALSVNVLGTANVLEASSEVEAGLFVNVSTDKAASRVGSLGLSKYIGERMTRGEGRSGYRSVRFGNVIGSRGSVLHSFRLQARYHNRIQVRGEDTSRFFMTVGEAAALVLSTLTQSEADGTFVFNLDEPVEIVRLARAVVDELGVSAEIQFVPLEPGEARHEKLFADEERPLETSVSAVFRVEPLPLARSSVSDRLGSIDDVLALHPEEARQILEELAF</sequence>
<gene>
    <name evidence="3" type="ORF">METZ01_LOCUS143601</name>
</gene>
<dbReference type="PANTHER" id="PTHR43318">
    <property type="entry name" value="UDP-N-ACETYLGLUCOSAMINE 4,6-DEHYDRATASE"/>
    <property type="match status" value="1"/>
</dbReference>
<dbReference type="PANTHER" id="PTHR43318:SF1">
    <property type="entry name" value="POLYSACCHARIDE BIOSYNTHESIS PROTEIN EPSC-RELATED"/>
    <property type="match status" value="1"/>
</dbReference>
<feature type="non-terminal residue" evidence="3">
    <location>
        <position position="453"/>
    </location>
</feature>
<dbReference type="EMBL" id="UINC01022004">
    <property type="protein sequence ID" value="SVA90747.1"/>
    <property type="molecule type" value="Genomic_DNA"/>
</dbReference>
<proteinExistence type="inferred from homology"/>
<dbReference type="SUPFAM" id="SSF51735">
    <property type="entry name" value="NAD(P)-binding Rossmann-fold domains"/>
    <property type="match status" value="1"/>
</dbReference>
<dbReference type="InterPro" id="IPR003869">
    <property type="entry name" value="Polysac_CapD-like"/>
</dbReference>
<dbReference type="AlphaFoldDB" id="A0A381ZPT7"/>
<accession>A0A381ZPT7</accession>
<dbReference type="InterPro" id="IPR051203">
    <property type="entry name" value="Polysaccharide_Synthase-Rel"/>
</dbReference>
<protein>
    <recommendedName>
        <fullName evidence="2">Polysaccharide biosynthesis protein CapD-like domain-containing protein</fullName>
    </recommendedName>
</protein>
<reference evidence="3" key="1">
    <citation type="submission" date="2018-05" db="EMBL/GenBank/DDBJ databases">
        <authorList>
            <person name="Lanie J.A."/>
            <person name="Ng W.-L."/>
            <person name="Kazmierczak K.M."/>
            <person name="Andrzejewski T.M."/>
            <person name="Davidsen T.M."/>
            <person name="Wayne K.J."/>
            <person name="Tettelin H."/>
            <person name="Glass J.I."/>
            <person name="Rusch D."/>
            <person name="Podicherti R."/>
            <person name="Tsui H.-C.T."/>
            <person name="Winkler M.E."/>
        </authorList>
    </citation>
    <scope>NUCLEOTIDE SEQUENCE</scope>
</reference>
<dbReference type="Gene3D" id="3.40.50.720">
    <property type="entry name" value="NAD(P)-binding Rossmann-like Domain"/>
    <property type="match status" value="2"/>
</dbReference>
<evidence type="ECO:0000256" key="1">
    <source>
        <dbReference type="ARBA" id="ARBA00007430"/>
    </source>
</evidence>
<evidence type="ECO:0000259" key="2">
    <source>
        <dbReference type="Pfam" id="PF02719"/>
    </source>
</evidence>
<organism evidence="3">
    <name type="scientific">marine metagenome</name>
    <dbReference type="NCBI Taxonomy" id="408172"/>
    <lineage>
        <taxon>unclassified sequences</taxon>
        <taxon>metagenomes</taxon>
        <taxon>ecological metagenomes</taxon>
    </lineage>
</organism>
<name>A0A381ZPT7_9ZZZZ</name>
<dbReference type="Pfam" id="PF02719">
    <property type="entry name" value="Polysacc_synt_2"/>
    <property type="match status" value="1"/>
</dbReference>
<dbReference type="InterPro" id="IPR036291">
    <property type="entry name" value="NAD(P)-bd_dom_sf"/>
</dbReference>
<comment type="similarity">
    <text evidence="1">Belongs to the polysaccharide synthase family.</text>
</comment>
<evidence type="ECO:0000313" key="3">
    <source>
        <dbReference type="EMBL" id="SVA90747.1"/>
    </source>
</evidence>